<dbReference type="EMBL" id="JAGTJR010000006">
    <property type="protein sequence ID" value="KAH7059109.1"/>
    <property type="molecule type" value="Genomic_DNA"/>
</dbReference>
<comment type="caution">
    <text evidence="2">The sequence shown here is derived from an EMBL/GenBank/DDBJ whole genome shotgun (WGS) entry which is preliminary data.</text>
</comment>
<name>A0ABQ8GL08_9PEZI</name>
<evidence type="ECO:0000313" key="2">
    <source>
        <dbReference type="EMBL" id="KAH7059109.1"/>
    </source>
</evidence>
<proteinExistence type="predicted"/>
<keyword evidence="3" id="KW-1185">Reference proteome</keyword>
<evidence type="ECO:0000256" key="1">
    <source>
        <dbReference type="SAM" id="Phobius"/>
    </source>
</evidence>
<keyword evidence="1" id="KW-0812">Transmembrane</keyword>
<evidence type="ECO:0000313" key="3">
    <source>
        <dbReference type="Proteomes" id="UP000774617"/>
    </source>
</evidence>
<keyword evidence="1" id="KW-0472">Membrane</keyword>
<organism evidence="2 3">
    <name type="scientific">Macrophomina phaseolina</name>
    <dbReference type="NCBI Taxonomy" id="35725"/>
    <lineage>
        <taxon>Eukaryota</taxon>
        <taxon>Fungi</taxon>
        <taxon>Dikarya</taxon>
        <taxon>Ascomycota</taxon>
        <taxon>Pezizomycotina</taxon>
        <taxon>Dothideomycetes</taxon>
        <taxon>Dothideomycetes incertae sedis</taxon>
        <taxon>Botryosphaeriales</taxon>
        <taxon>Botryosphaeriaceae</taxon>
        <taxon>Macrophomina</taxon>
    </lineage>
</organism>
<dbReference type="Proteomes" id="UP000774617">
    <property type="component" value="Unassembled WGS sequence"/>
</dbReference>
<sequence>MRLLSSPSPPLSSAHSKTMSKRTWLIRLLSFLFALWSGLALIWLFLPSPGHDDDCITLPSNLINEHKEFTRIYETARFFPPLPSAAGSQHPSIALAHALNRSHFALSFTIDPARQYLIINAQQRIALQNANALERFSAPIPIIAPVGDAPSSLSLFPPPCWSAADGGGPMEIWPDGDSWDRRWLPPRGVRPLLTVSVVKSEVPNRDIIVSAPPLSVSPSRTYAVRARVFAWVAPVWWAAARVLADGGSGLRVAGAVAVRAAVGLAGLGAVTWLLEGRPAWGVFREGLLRDVARVGELWGRCGGGGGGGGGGTRDRRERVRLKNQSVDLLEKGHGILSAAAAKEKG</sequence>
<feature type="transmembrane region" description="Helical" evidence="1">
    <location>
        <begin position="24"/>
        <end position="46"/>
    </location>
</feature>
<protein>
    <submittedName>
        <fullName evidence="2">Uncharacterized protein</fullName>
    </submittedName>
</protein>
<accession>A0ABQ8GL08</accession>
<keyword evidence="1" id="KW-1133">Transmembrane helix</keyword>
<gene>
    <name evidence="2" type="ORF">B0J12DRAFT_726065</name>
</gene>
<reference evidence="2 3" key="1">
    <citation type="journal article" date="2021" name="Nat. Commun.">
        <title>Genetic determinants of endophytism in the Arabidopsis root mycobiome.</title>
        <authorList>
            <person name="Mesny F."/>
            <person name="Miyauchi S."/>
            <person name="Thiergart T."/>
            <person name="Pickel B."/>
            <person name="Atanasova L."/>
            <person name="Karlsson M."/>
            <person name="Huettel B."/>
            <person name="Barry K.W."/>
            <person name="Haridas S."/>
            <person name="Chen C."/>
            <person name="Bauer D."/>
            <person name="Andreopoulos W."/>
            <person name="Pangilinan J."/>
            <person name="LaButti K."/>
            <person name="Riley R."/>
            <person name="Lipzen A."/>
            <person name="Clum A."/>
            <person name="Drula E."/>
            <person name="Henrissat B."/>
            <person name="Kohler A."/>
            <person name="Grigoriev I.V."/>
            <person name="Martin F.M."/>
            <person name="Hacquard S."/>
        </authorList>
    </citation>
    <scope>NUCLEOTIDE SEQUENCE [LARGE SCALE GENOMIC DNA]</scope>
    <source>
        <strain evidence="2 3">MPI-SDFR-AT-0080</strain>
    </source>
</reference>